<dbReference type="EMBL" id="PKUQ01000005">
    <property type="protein sequence ID" value="PLW78481.1"/>
    <property type="molecule type" value="Genomic_DNA"/>
</dbReference>
<evidence type="ECO:0000313" key="3">
    <source>
        <dbReference type="Proteomes" id="UP000234881"/>
    </source>
</evidence>
<gene>
    <name evidence="2" type="ORF">C0081_04100</name>
</gene>
<comment type="caution">
    <text evidence="2">The sequence shown here is derived from an EMBL/GenBank/DDBJ whole genome shotgun (WGS) entry which is preliminary data.</text>
</comment>
<evidence type="ECO:0000259" key="1">
    <source>
        <dbReference type="Pfam" id="PF13751"/>
    </source>
</evidence>
<organism evidence="2 3">
    <name type="scientific">Cohaesibacter celericrescens</name>
    <dbReference type="NCBI Taxonomy" id="2067669"/>
    <lineage>
        <taxon>Bacteria</taxon>
        <taxon>Pseudomonadati</taxon>
        <taxon>Pseudomonadota</taxon>
        <taxon>Alphaproteobacteria</taxon>
        <taxon>Hyphomicrobiales</taxon>
        <taxon>Cohaesibacteraceae</taxon>
    </lineage>
</organism>
<keyword evidence="3" id="KW-1185">Reference proteome</keyword>
<name>A0A2N5XVE4_9HYPH</name>
<dbReference type="PANTHER" id="PTHR33408:SF2">
    <property type="entry name" value="TRANSPOSASE DDE DOMAIN-CONTAINING PROTEIN"/>
    <property type="match status" value="1"/>
</dbReference>
<evidence type="ECO:0000313" key="2">
    <source>
        <dbReference type="EMBL" id="PLW78481.1"/>
    </source>
</evidence>
<dbReference type="Pfam" id="PF13751">
    <property type="entry name" value="DDE_Tnp_1_6"/>
    <property type="match status" value="1"/>
</dbReference>
<dbReference type="PANTHER" id="PTHR33408">
    <property type="entry name" value="TRANSPOSASE"/>
    <property type="match status" value="1"/>
</dbReference>
<protein>
    <recommendedName>
        <fullName evidence="1">Transposase DDE domain-containing protein</fullName>
    </recommendedName>
</protein>
<feature type="domain" description="Transposase DDE" evidence="1">
    <location>
        <begin position="69"/>
        <end position="195"/>
    </location>
</feature>
<dbReference type="Proteomes" id="UP000234881">
    <property type="component" value="Unassembled WGS sequence"/>
</dbReference>
<sequence>MIERAHERFGLWPERLIADTAYGSAEMLAWLVYDWGIEPHIPVIDKSKRDDGTFSREDFVYEHETDAYICPAGKQLLRSRRKFQTIRPDQKDPDFVKYGAAKADCEACSLRQQCCPKGTPRRLLRSKYEGARQMARDIAETDDYAISCKLRKKVEILFAHLKRILGLRRLRLRGPNGANDEFLLAATAQNLRKLAKLFPNTRKPHPA</sequence>
<accession>A0A2N5XVE4</accession>
<reference evidence="2 3" key="1">
    <citation type="submission" date="2018-01" db="EMBL/GenBank/DDBJ databases">
        <title>The draft genome sequence of Cohaesibacter sp. H1304.</title>
        <authorList>
            <person name="Wang N.-N."/>
            <person name="Du Z.-J."/>
        </authorList>
    </citation>
    <scope>NUCLEOTIDE SEQUENCE [LARGE SCALE GENOMIC DNA]</scope>
    <source>
        <strain evidence="2 3">H1304</strain>
    </source>
</reference>
<proteinExistence type="predicted"/>
<dbReference type="AlphaFoldDB" id="A0A2N5XVE4"/>
<dbReference type="InterPro" id="IPR025668">
    <property type="entry name" value="Tnp_DDE_dom"/>
</dbReference>
<dbReference type="OrthoDB" id="9774608at2"/>